<dbReference type="SMART" id="SM00896">
    <property type="entry name" value="FDX-ACB"/>
    <property type="match status" value="1"/>
</dbReference>
<dbReference type="Pfam" id="PF03147">
    <property type="entry name" value="FDX-ACB"/>
    <property type="match status" value="1"/>
</dbReference>
<dbReference type="Gene3D" id="3.30.56.10">
    <property type="match status" value="2"/>
</dbReference>
<dbReference type="InterPro" id="IPR005146">
    <property type="entry name" value="B3/B4_tRNA-bd"/>
</dbReference>
<dbReference type="EC" id="6.1.1.20" evidence="11"/>
<evidence type="ECO:0000256" key="7">
    <source>
        <dbReference type="ARBA" id="ARBA00022842"/>
    </source>
</evidence>
<dbReference type="EMBL" id="LBVS01000002">
    <property type="protein sequence ID" value="KKQ90940.1"/>
    <property type="molecule type" value="Genomic_DNA"/>
</dbReference>
<evidence type="ECO:0000256" key="2">
    <source>
        <dbReference type="ARBA" id="ARBA00011209"/>
    </source>
</evidence>
<protein>
    <recommendedName>
        <fullName evidence="11">Phenylalanine--tRNA ligase beta subunit</fullName>
        <ecNumber evidence="11">6.1.1.20</ecNumber>
    </recommendedName>
    <alternativeName>
        <fullName evidence="11">Phenylalanyl-tRNA synthetase beta subunit</fullName>
        <shortName evidence="11">PheRS</shortName>
    </alternativeName>
</protein>
<keyword evidence="11" id="KW-0963">Cytoplasm</keyword>
<feature type="domain" description="B5" evidence="13">
    <location>
        <begin position="287"/>
        <end position="359"/>
    </location>
</feature>
<dbReference type="AlphaFoldDB" id="A0A0G0LSI6"/>
<feature type="binding site" evidence="11">
    <location>
        <position position="337"/>
    </location>
    <ligand>
        <name>Mg(2+)</name>
        <dbReference type="ChEBI" id="CHEBI:18420"/>
        <note>shared with alpha subunit</note>
    </ligand>
</feature>
<comment type="subcellular location">
    <subcellularLocation>
        <location evidence="11">Cytoplasm</location>
    </subcellularLocation>
</comment>
<dbReference type="GO" id="GO:0000287">
    <property type="term" value="F:magnesium ion binding"/>
    <property type="evidence" value="ECO:0007669"/>
    <property type="project" value="UniProtKB-UniRule"/>
</dbReference>
<comment type="caution">
    <text evidence="14">The sequence shown here is derived from an EMBL/GenBank/DDBJ whole genome shotgun (WGS) entry which is preliminary data.</text>
</comment>
<reference evidence="14 15" key="1">
    <citation type="journal article" date="2015" name="Nature">
        <title>rRNA introns, odd ribosomes, and small enigmatic genomes across a large radiation of phyla.</title>
        <authorList>
            <person name="Brown C.T."/>
            <person name="Hug L.A."/>
            <person name="Thomas B.C."/>
            <person name="Sharon I."/>
            <person name="Castelle C.J."/>
            <person name="Singh A."/>
            <person name="Wilkins M.J."/>
            <person name="Williams K.H."/>
            <person name="Banfield J.F."/>
        </authorList>
    </citation>
    <scope>NUCLEOTIDE SEQUENCE [LARGE SCALE GENOMIC DNA]</scope>
</reference>
<dbReference type="InterPro" id="IPR009061">
    <property type="entry name" value="DNA-bd_dom_put_sf"/>
</dbReference>
<feature type="binding site" evidence="11">
    <location>
        <position position="343"/>
    </location>
    <ligand>
        <name>Mg(2+)</name>
        <dbReference type="ChEBI" id="CHEBI:18420"/>
        <note>shared with alpha subunit</note>
    </ligand>
</feature>
<dbReference type="GO" id="GO:0009328">
    <property type="term" value="C:phenylalanine-tRNA ligase complex"/>
    <property type="evidence" value="ECO:0007669"/>
    <property type="project" value="TreeGrafter"/>
</dbReference>
<comment type="catalytic activity">
    <reaction evidence="10 11">
        <text>tRNA(Phe) + L-phenylalanine + ATP = L-phenylalanyl-tRNA(Phe) + AMP + diphosphate + H(+)</text>
        <dbReference type="Rhea" id="RHEA:19413"/>
        <dbReference type="Rhea" id="RHEA-COMP:9668"/>
        <dbReference type="Rhea" id="RHEA-COMP:9699"/>
        <dbReference type="ChEBI" id="CHEBI:15378"/>
        <dbReference type="ChEBI" id="CHEBI:30616"/>
        <dbReference type="ChEBI" id="CHEBI:33019"/>
        <dbReference type="ChEBI" id="CHEBI:58095"/>
        <dbReference type="ChEBI" id="CHEBI:78442"/>
        <dbReference type="ChEBI" id="CHEBI:78531"/>
        <dbReference type="ChEBI" id="CHEBI:456215"/>
        <dbReference type="EC" id="6.1.1.20"/>
    </reaction>
</comment>
<dbReference type="SUPFAM" id="SSF55681">
    <property type="entry name" value="Class II aaRS and biotin synthetases"/>
    <property type="match status" value="1"/>
</dbReference>
<dbReference type="PROSITE" id="PS51447">
    <property type="entry name" value="FDX_ACB"/>
    <property type="match status" value="1"/>
</dbReference>
<dbReference type="Pfam" id="PF03483">
    <property type="entry name" value="B3_4"/>
    <property type="match status" value="1"/>
</dbReference>
<keyword evidence="6 11" id="KW-0067">ATP-binding</keyword>
<evidence type="ECO:0000313" key="15">
    <source>
        <dbReference type="Proteomes" id="UP000033862"/>
    </source>
</evidence>
<dbReference type="PANTHER" id="PTHR10947">
    <property type="entry name" value="PHENYLALANYL-TRNA SYNTHETASE BETA CHAIN AND LEUCINE-RICH REPEAT-CONTAINING PROTEIN 47"/>
    <property type="match status" value="1"/>
</dbReference>
<evidence type="ECO:0000256" key="5">
    <source>
        <dbReference type="ARBA" id="ARBA00022741"/>
    </source>
</evidence>
<dbReference type="Proteomes" id="UP000033862">
    <property type="component" value="Unassembled WGS sequence"/>
</dbReference>
<keyword evidence="4 11" id="KW-0479">Metal-binding</keyword>
<dbReference type="InterPro" id="IPR045060">
    <property type="entry name" value="Phe-tRNA-ligase_IIc_bsu"/>
</dbReference>
<keyword evidence="9 11" id="KW-0030">Aminoacyl-tRNA synthetase</keyword>
<dbReference type="Gene3D" id="3.30.930.10">
    <property type="entry name" value="Bira Bifunctional Protein, Domain 2"/>
    <property type="match status" value="1"/>
</dbReference>
<dbReference type="GO" id="GO:0003723">
    <property type="term" value="F:RNA binding"/>
    <property type="evidence" value="ECO:0007669"/>
    <property type="project" value="InterPro"/>
</dbReference>
<accession>A0A0G0LSI6</accession>
<keyword evidence="3 11" id="KW-0436">Ligase</keyword>
<dbReference type="PANTHER" id="PTHR10947:SF0">
    <property type="entry name" value="PHENYLALANINE--TRNA LIGASE BETA SUBUNIT"/>
    <property type="match status" value="1"/>
</dbReference>
<feature type="domain" description="FDX-ACB" evidence="12">
    <location>
        <begin position="537"/>
        <end position="629"/>
    </location>
</feature>
<dbReference type="GO" id="GO:0004826">
    <property type="term" value="F:phenylalanine-tRNA ligase activity"/>
    <property type="evidence" value="ECO:0007669"/>
    <property type="project" value="UniProtKB-UniRule"/>
</dbReference>
<dbReference type="STRING" id="1618332.UT15_C0002G0013"/>
<dbReference type="HAMAP" id="MF_00283">
    <property type="entry name" value="Phe_tRNA_synth_beta1"/>
    <property type="match status" value="1"/>
</dbReference>
<dbReference type="Gene3D" id="3.30.70.380">
    <property type="entry name" value="Ferrodoxin-fold anticodon-binding domain"/>
    <property type="match status" value="1"/>
</dbReference>
<dbReference type="GO" id="GO:0005524">
    <property type="term" value="F:ATP binding"/>
    <property type="evidence" value="ECO:0007669"/>
    <property type="project" value="UniProtKB-UniRule"/>
</dbReference>
<keyword evidence="5 11" id="KW-0547">Nucleotide-binding</keyword>
<evidence type="ECO:0000259" key="12">
    <source>
        <dbReference type="PROSITE" id="PS51447"/>
    </source>
</evidence>
<gene>
    <name evidence="11" type="primary">pheT</name>
    <name evidence="14" type="ORF">UT15_C0002G0013</name>
</gene>
<evidence type="ECO:0000256" key="3">
    <source>
        <dbReference type="ARBA" id="ARBA00022598"/>
    </source>
</evidence>
<evidence type="ECO:0000313" key="14">
    <source>
        <dbReference type="EMBL" id="KKQ90940.1"/>
    </source>
</evidence>
<proteinExistence type="inferred from homology"/>
<evidence type="ECO:0000256" key="1">
    <source>
        <dbReference type="ARBA" id="ARBA00008653"/>
    </source>
</evidence>
<evidence type="ECO:0000256" key="9">
    <source>
        <dbReference type="ARBA" id="ARBA00023146"/>
    </source>
</evidence>
<dbReference type="Pfam" id="PF17759">
    <property type="entry name" value="tRNA_synthFbeta"/>
    <property type="match status" value="1"/>
</dbReference>
<dbReference type="InterPro" id="IPR045864">
    <property type="entry name" value="aa-tRNA-synth_II/BPL/LPL"/>
</dbReference>
<evidence type="ECO:0000256" key="8">
    <source>
        <dbReference type="ARBA" id="ARBA00022917"/>
    </source>
</evidence>
<name>A0A0G0LSI6_9BACT</name>
<evidence type="ECO:0000256" key="6">
    <source>
        <dbReference type="ARBA" id="ARBA00022840"/>
    </source>
</evidence>
<evidence type="ECO:0000259" key="13">
    <source>
        <dbReference type="PROSITE" id="PS51483"/>
    </source>
</evidence>
<comment type="subunit">
    <text evidence="2 11">Tetramer of two alpha and two beta subunits.</text>
</comment>
<keyword evidence="8 11" id="KW-0648">Protein biosynthesis</keyword>
<dbReference type="Pfam" id="PF03484">
    <property type="entry name" value="B5"/>
    <property type="match status" value="1"/>
</dbReference>
<dbReference type="SMART" id="SM00874">
    <property type="entry name" value="B5"/>
    <property type="match status" value="1"/>
</dbReference>
<dbReference type="FunFam" id="3.30.56.10:FF:000001">
    <property type="entry name" value="Phenylalanine--tRNA ligase beta subunit"/>
    <property type="match status" value="1"/>
</dbReference>
<dbReference type="SUPFAM" id="SSF56037">
    <property type="entry name" value="PheT/TilS domain"/>
    <property type="match status" value="1"/>
</dbReference>
<dbReference type="SUPFAM" id="SSF54991">
    <property type="entry name" value="Anticodon-binding domain of PheRS"/>
    <property type="match status" value="1"/>
</dbReference>
<dbReference type="InterPro" id="IPR005147">
    <property type="entry name" value="tRNA_synthase_B5-dom"/>
</dbReference>
<feature type="binding site" evidence="11">
    <location>
        <position position="346"/>
    </location>
    <ligand>
        <name>Mg(2+)</name>
        <dbReference type="ChEBI" id="CHEBI:18420"/>
        <note>shared with alpha subunit</note>
    </ligand>
</feature>
<dbReference type="SMART" id="SM00873">
    <property type="entry name" value="B3_4"/>
    <property type="match status" value="1"/>
</dbReference>
<keyword evidence="7 11" id="KW-0460">Magnesium</keyword>
<sequence>MRISYEWLKEFVDIKKSPAELADDLSLFGHEVDSIKKQDDNTILDFEITPNRGDCLSILGMVREVAALYELKVKSEKLKVKIKNGKIDKNINIKIADPKICPRFTARIIDNIKIQESPKWMQERLKSYGFRPINNIVDITNYVMVATGQPLHAFDYDKIKAGLMNVRLSKKGEEVTTLDGKNRILPENAIIIEDSEKIYDLPGIMGGIKSEVDEKTKTIVLQGAIFDPVLIRLASKYLNHMTDASYRYERGVDFEGTVQGVNMAAELIIETCKATCGDLIDIISLKEKEIKIAFETSKINRLLGTNFSEQEIKNYLYRFGIACYDNIATIPTYRRFDLKIWQDIAEEVARIFGYNNLGKSNFDPAETTPNKDYIKREYIKDKLKEIGFTEIYSYSFTDEKSLQQFGFSKNDVPEIEKPISPETQYLRPSLIIPLLKAAAKNPWAPEINIFEIEKVFSKDKEWWELGVLTSGNSDVMLKKVCDILNVPFKINDADKNILEAYKIRRPIKYLILKIGDINIDSHDYSLEISENKYRPISRFAPTIRDLAFIIDATIDSQDVEKTILEASNVILLVELFDEFVSDKFGQNKKNLAYHIWLQDLEKPVDDQKANKIIENIIKKIEDKFNAKLRS</sequence>
<evidence type="ECO:0000256" key="11">
    <source>
        <dbReference type="HAMAP-Rule" id="MF_00283"/>
    </source>
</evidence>
<dbReference type="InterPro" id="IPR036690">
    <property type="entry name" value="Fdx_antiC-bd_sf"/>
</dbReference>
<comment type="cofactor">
    <cofactor evidence="11">
        <name>Mg(2+)</name>
        <dbReference type="ChEBI" id="CHEBI:18420"/>
    </cofactor>
    <text evidence="11">Binds 2 magnesium ions per tetramer.</text>
</comment>
<dbReference type="PATRIC" id="fig|1618332.3.peg.62"/>
<dbReference type="InterPro" id="IPR004532">
    <property type="entry name" value="Phe-tRNA-ligase_IIc_bsu_bact"/>
</dbReference>
<dbReference type="Gene3D" id="3.50.40.10">
    <property type="entry name" value="Phenylalanyl-trna Synthetase, Chain B, domain 3"/>
    <property type="match status" value="1"/>
</dbReference>
<evidence type="ECO:0000256" key="4">
    <source>
        <dbReference type="ARBA" id="ARBA00022723"/>
    </source>
</evidence>
<evidence type="ECO:0000256" key="10">
    <source>
        <dbReference type="ARBA" id="ARBA00049255"/>
    </source>
</evidence>
<organism evidence="14 15">
    <name type="scientific">Berkelbacteria bacterium GW2011_GWA1_39_10</name>
    <dbReference type="NCBI Taxonomy" id="1618332"/>
    <lineage>
        <taxon>Bacteria</taxon>
        <taxon>Candidatus Berkelbacteria</taxon>
    </lineage>
</organism>
<feature type="binding site" evidence="11">
    <location>
        <position position="347"/>
    </location>
    <ligand>
        <name>Mg(2+)</name>
        <dbReference type="ChEBI" id="CHEBI:18420"/>
        <note>shared with alpha subunit</note>
    </ligand>
</feature>
<dbReference type="GO" id="GO:0006432">
    <property type="term" value="P:phenylalanyl-tRNA aminoacylation"/>
    <property type="evidence" value="ECO:0007669"/>
    <property type="project" value="UniProtKB-UniRule"/>
</dbReference>
<comment type="similarity">
    <text evidence="1 11">Belongs to the phenylalanyl-tRNA synthetase beta subunit family. Type 1 subfamily.</text>
</comment>
<dbReference type="InterPro" id="IPR005121">
    <property type="entry name" value="Fdx_antiC-bd"/>
</dbReference>
<dbReference type="InterPro" id="IPR020825">
    <property type="entry name" value="Phe-tRNA_synthase-like_B3/B4"/>
</dbReference>
<dbReference type="InterPro" id="IPR041616">
    <property type="entry name" value="PheRS_beta_core"/>
</dbReference>
<dbReference type="PROSITE" id="PS51483">
    <property type="entry name" value="B5"/>
    <property type="match status" value="1"/>
</dbReference>
<dbReference type="NCBIfam" id="TIGR00472">
    <property type="entry name" value="pheT_bact"/>
    <property type="match status" value="1"/>
</dbReference>
<dbReference type="SUPFAM" id="SSF46955">
    <property type="entry name" value="Putative DNA-binding domain"/>
    <property type="match status" value="2"/>
</dbReference>